<comment type="caution">
    <text evidence="2">The sequence shown here is derived from an EMBL/GenBank/DDBJ whole genome shotgun (WGS) entry which is preliminary data.</text>
</comment>
<accession>A0ABS3SZF8</accession>
<feature type="transmembrane region" description="Helical" evidence="1">
    <location>
        <begin position="157"/>
        <end position="175"/>
    </location>
</feature>
<dbReference type="Proteomes" id="UP000681315">
    <property type="component" value="Unassembled WGS sequence"/>
</dbReference>
<name>A0ABS3SZF8_9FLAO</name>
<evidence type="ECO:0000256" key="1">
    <source>
        <dbReference type="SAM" id="Phobius"/>
    </source>
</evidence>
<dbReference type="RefSeq" id="WP_208235403.1">
    <property type="nucleotide sequence ID" value="NZ_JAGEVG010000044.1"/>
</dbReference>
<protein>
    <submittedName>
        <fullName evidence="2">Uncharacterized protein</fullName>
    </submittedName>
</protein>
<gene>
    <name evidence="2" type="ORF">J4051_18655</name>
</gene>
<dbReference type="EMBL" id="JAGEVG010000044">
    <property type="protein sequence ID" value="MBO3100298.1"/>
    <property type="molecule type" value="Genomic_DNA"/>
</dbReference>
<reference evidence="2 3" key="1">
    <citation type="submission" date="2021-03" db="EMBL/GenBank/DDBJ databases">
        <title>Gelidibacter sp. nov., isolated from costal sediment.</title>
        <authorList>
            <person name="Lun K.-Y."/>
        </authorList>
    </citation>
    <scope>NUCLEOTIDE SEQUENCE [LARGE SCALE GENOMIC DNA]</scope>
    <source>
        <strain evidence="2 3">DF109</strain>
    </source>
</reference>
<sequence>MSMTIIAFINKTKIPSKLELEAQIRTLGYNFKFNENFILFDEFGGDCELNGQKTFFEVYFIKKEELDDLSSLDEDLDNYDSAFSFIWGADSIAGACISIISVALMDLCNSKILFEDFEVWYEREKLLDEIPMYLEEKNTNLKKDIKKKLPVDKKRKIEKITKIIIWSLLIITTILMNRKIISWHIPSLLLAFILIKSIIENNKKWN</sequence>
<keyword evidence="1" id="KW-0812">Transmembrane</keyword>
<evidence type="ECO:0000313" key="2">
    <source>
        <dbReference type="EMBL" id="MBO3100298.1"/>
    </source>
</evidence>
<proteinExistence type="predicted"/>
<keyword evidence="1" id="KW-0472">Membrane</keyword>
<keyword evidence="1" id="KW-1133">Transmembrane helix</keyword>
<evidence type="ECO:0000313" key="3">
    <source>
        <dbReference type="Proteomes" id="UP000681315"/>
    </source>
</evidence>
<keyword evidence="3" id="KW-1185">Reference proteome</keyword>
<organism evidence="2 3">
    <name type="scientific">Gelidibacter pelagius</name>
    <dbReference type="NCBI Taxonomy" id="2819985"/>
    <lineage>
        <taxon>Bacteria</taxon>
        <taxon>Pseudomonadati</taxon>
        <taxon>Bacteroidota</taxon>
        <taxon>Flavobacteriia</taxon>
        <taxon>Flavobacteriales</taxon>
        <taxon>Flavobacteriaceae</taxon>
        <taxon>Gelidibacter</taxon>
    </lineage>
</organism>